<protein>
    <submittedName>
        <fullName evidence="1">Jg23994 protein</fullName>
    </submittedName>
</protein>
<reference evidence="1" key="1">
    <citation type="submission" date="2022-03" db="EMBL/GenBank/DDBJ databases">
        <authorList>
            <person name="Lindestad O."/>
        </authorList>
    </citation>
    <scope>NUCLEOTIDE SEQUENCE</scope>
</reference>
<sequence>MATRTFKRSVSRPQRGGLTQKSLSLGVAEYKQPRTKGFGIPYKSSLSSSRMMMYDYYDAAAAAAAAADADDDDDNAAISFLKHFIIIHFRPLFSC</sequence>
<dbReference type="Proteomes" id="UP000838756">
    <property type="component" value="Unassembled WGS sequence"/>
</dbReference>
<organism evidence="1 2">
    <name type="scientific">Pararge aegeria aegeria</name>
    <dbReference type="NCBI Taxonomy" id="348720"/>
    <lineage>
        <taxon>Eukaryota</taxon>
        <taxon>Metazoa</taxon>
        <taxon>Ecdysozoa</taxon>
        <taxon>Arthropoda</taxon>
        <taxon>Hexapoda</taxon>
        <taxon>Insecta</taxon>
        <taxon>Pterygota</taxon>
        <taxon>Neoptera</taxon>
        <taxon>Endopterygota</taxon>
        <taxon>Lepidoptera</taxon>
        <taxon>Glossata</taxon>
        <taxon>Ditrysia</taxon>
        <taxon>Papilionoidea</taxon>
        <taxon>Nymphalidae</taxon>
        <taxon>Satyrinae</taxon>
        <taxon>Satyrini</taxon>
        <taxon>Parargina</taxon>
        <taxon>Pararge</taxon>
    </lineage>
</organism>
<name>A0A8S4SQE8_9NEOP</name>
<dbReference type="AlphaFoldDB" id="A0A8S4SQE8"/>
<evidence type="ECO:0000313" key="2">
    <source>
        <dbReference type="Proteomes" id="UP000838756"/>
    </source>
</evidence>
<comment type="caution">
    <text evidence="1">The sequence shown here is derived from an EMBL/GenBank/DDBJ whole genome shotgun (WGS) entry which is preliminary data.</text>
</comment>
<proteinExistence type="predicted"/>
<keyword evidence="2" id="KW-1185">Reference proteome</keyword>
<gene>
    <name evidence="1" type="primary">jg23994</name>
    <name evidence="1" type="ORF">PAEG_LOCUS27561</name>
</gene>
<evidence type="ECO:0000313" key="1">
    <source>
        <dbReference type="EMBL" id="CAH2269315.1"/>
    </source>
</evidence>
<accession>A0A8S4SQE8</accession>
<dbReference type="EMBL" id="CAKXAJ010026510">
    <property type="protein sequence ID" value="CAH2269315.1"/>
    <property type="molecule type" value="Genomic_DNA"/>
</dbReference>